<keyword evidence="11" id="KW-1185">Reference proteome</keyword>
<dbReference type="PANTHER" id="PTHR42881">
    <property type="entry name" value="PROLYL ENDOPEPTIDASE"/>
    <property type="match status" value="1"/>
</dbReference>
<feature type="chain" id="PRO_5011773156" description="prolyl oligopeptidase" evidence="7">
    <location>
        <begin position="21"/>
        <end position="720"/>
    </location>
</feature>
<dbReference type="EMBL" id="FOOC01000009">
    <property type="protein sequence ID" value="SFF56805.1"/>
    <property type="molecule type" value="Genomic_DNA"/>
</dbReference>
<dbReference type="GO" id="GO:0006508">
    <property type="term" value="P:proteolysis"/>
    <property type="evidence" value="ECO:0007669"/>
    <property type="project" value="UniProtKB-KW"/>
</dbReference>
<protein>
    <recommendedName>
        <fullName evidence="3">prolyl oligopeptidase</fullName>
        <ecNumber evidence="3">3.4.21.26</ecNumber>
    </recommendedName>
</protein>
<sequence length="720" mass="80658">MIRAFVCFLVAVTAAPTAHALDYPDTPRGPVVDDYFGTPVPDPYRWLEDVDSPQTRAWVEAQNALSLPFLARLPEREALRRRLTELWNFERYEVVEKRAGRYFFRRNDGLQNQSVLYVQDGRKARPRALLDPNLLAADGSVALTDYEVSPDGRWLAYATATSGSDWNEIRVRDIATGKDGPDHLVRIKFSSIAWTRDAKGFFYSRYPDPPEGAAAGTFDDLAHQKLYYHRVGTPQSEDLLIFETPQEPKWGFVPEVTDDGRWLVITIWRGSENAYRVYVKDLGDPQRPRLDAPVIKLVDDFEAEYALIGNVGSVLYFRTSQGVERGRIAAVDLADPDRTWRSIVPEQADTLRHALFAGDGIVALYMRDATSRLRRFALDGTPRGEIALPGLGSVPDLNFGGVQIRGQFGDPELFYAFASFNRPATNYVYDLSKNRGAVFHPLKLRFNPDDYVTEQVFYPSKDGTKIPMFISYKRGLKRDGQNPTHLYGYGGFDIPLTPTFSVPNLVWMERGGIFAQANLRGGGEYGRAWHEAGTRERKQNVFDDFAAAAQYLIAQQYTSPRHLAISGRSNGGLLVGATLNQHPELFAAALPAVGVMDMLRYHRFTIGWAWASDYGTAETEEGFKYLYAYSPLHTIKPGTRYPAVLVTTADHDDRVVPGHSYKYTAALQHAQAGDAPILIRIDIKAGHGAGKPIGKLIEEEADKLAFMRYYTGGHSAPARH</sequence>
<dbReference type="Gene3D" id="2.130.10.120">
    <property type="entry name" value="Prolyl oligopeptidase, N-terminal domain"/>
    <property type="match status" value="1"/>
</dbReference>
<dbReference type="PRINTS" id="PR00862">
    <property type="entry name" value="PROLIGOPTASE"/>
</dbReference>
<dbReference type="PROSITE" id="PS00708">
    <property type="entry name" value="PRO_ENDOPEP_SER"/>
    <property type="match status" value="1"/>
</dbReference>
<dbReference type="InterPro" id="IPR001375">
    <property type="entry name" value="Peptidase_S9_cat"/>
</dbReference>
<comment type="catalytic activity">
    <reaction evidence="1">
        <text>Hydrolysis of Pro-|-Xaa &gt;&gt; Ala-|-Xaa in oligopeptides.</text>
        <dbReference type="EC" id="3.4.21.26"/>
    </reaction>
</comment>
<dbReference type="InterPro" id="IPR002471">
    <property type="entry name" value="Pept_S9_AS"/>
</dbReference>
<dbReference type="SUPFAM" id="SSF53474">
    <property type="entry name" value="alpha/beta-Hydrolases"/>
    <property type="match status" value="1"/>
</dbReference>
<accession>A0A1I2JPC6</accession>
<dbReference type="InterPro" id="IPR002470">
    <property type="entry name" value="Peptidase_S9A"/>
</dbReference>
<keyword evidence="4" id="KW-0645">Protease</keyword>
<evidence type="ECO:0000256" key="7">
    <source>
        <dbReference type="SAM" id="SignalP"/>
    </source>
</evidence>
<dbReference type="GO" id="GO:0004252">
    <property type="term" value="F:serine-type endopeptidase activity"/>
    <property type="evidence" value="ECO:0007669"/>
    <property type="project" value="UniProtKB-EC"/>
</dbReference>
<evidence type="ECO:0000259" key="8">
    <source>
        <dbReference type="Pfam" id="PF00326"/>
    </source>
</evidence>
<dbReference type="RefSeq" id="WP_091534343.1">
    <property type="nucleotide sequence ID" value="NZ_FOOC01000009.1"/>
</dbReference>
<dbReference type="FunFam" id="2.130.10.120:FF:000001">
    <property type="entry name" value="Prolyl endopeptidase"/>
    <property type="match status" value="1"/>
</dbReference>
<feature type="domain" description="Peptidase S9 prolyl oligopeptidase catalytic" evidence="8">
    <location>
        <begin position="499"/>
        <end position="712"/>
    </location>
</feature>
<dbReference type="Pfam" id="PF02897">
    <property type="entry name" value="Peptidase_S9_N"/>
    <property type="match status" value="1"/>
</dbReference>
<dbReference type="OrthoDB" id="9801421at2"/>
<dbReference type="Gene3D" id="3.40.50.1820">
    <property type="entry name" value="alpha/beta hydrolase"/>
    <property type="match status" value="1"/>
</dbReference>
<dbReference type="InterPro" id="IPR029058">
    <property type="entry name" value="AB_hydrolase_fold"/>
</dbReference>
<evidence type="ECO:0000313" key="11">
    <source>
        <dbReference type="Proteomes" id="UP000199771"/>
    </source>
</evidence>
<dbReference type="InterPro" id="IPR023302">
    <property type="entry name" value="Pept_S9A_N"/>
</dbReference>
<dbReference type="AlphaFoldDB" id="A0A1I2JPC6"/>
<evidence type="ECO:0000259" key="9">
    <source>
        <dbReference type="Pfam" id="PF02897"/>
    </source>
</evidence>
<evidence type="ECO:0000256" key="6">
    <source>
        <dbReference type="ARBA" id="ARBA00022825"/>
    </source>
</evidence>
<dbReference type="Proteomes" id="UP000199771">
    <property type="component" value="Unassembled WGS sequence"/>
</dbReference>
<keyword evidence="6" id="KW-0720">Serine protease</keyword>
<dbReference type="InterPro" id="IPR051167">
    <property type="entry name" value="Prolyl_oligopep/macrocyclase"/>
</dbReference>
<proteinExistence type="inferred from homology"/>
<feature type="signal peptide" evidence="7">
    <location>
        <begin position="1"/>
        <end position="20"/>
    </location>
</feature>
<evidence type="ECO:0000256" key="2">
    <source>
        <dbReference type="ARBA" id="ARBA00005228"/>
    </source>
</evidence>
<dbReference type="PANTHER" id="PTHR42881:SF2">
    <property type="entry name" value="PROLYL ENDOPEPTIDASE"/>
    <property type="match status" value="1"/>
</dbReference>
<gene>
    <name evidence="10" type="ORF">SAMN04488120_10949</name>
</gene>
<dbReference type="FunFam" id="3.40.50.1820:FF:000005">
    <property type="entry name" value="Prolyl endopeptidase"/>
    <property type="match status" value="1"/>
</dbReference>
<evidence type="ECO:0000313" key="10">
    <source>
        <dbReference type="EMBL" id="SFF56805.1"/>
    </source>
</evidence>
<reference evidence="10 11" key="1">
    <citation type="submission" date="2016-10" db="EMBL/GenBank/DDBJ databases">
        <authorList>
            <person name="de Groot N.N."/>
        </authorList>
    </citation>
    <scope>NUCLEOTIDE SEQUENCE [LARGE SCALE GENOMIC DNA]</scope>
    <source>
        <strain evidence="10 11">DSM 23609</strain>
    </source>
</reference>
<evidence type="ECO:0000256" key="5">
    <source>
        <dbReference type="ARBA" id="ARBA00022801"/>
    </source>
</evidence>
<organism evidence="10 11">
    <name type="scientific">Fontimonas thermophila</name>
    <dbReference type="NCBI Taxonomy" id="1076937"/>
    <lineage>
        <taxon>Bacteria</taxon>
        <taxon>Pseudomonadati</taxon>
        <taxon>Pseudomonadota</taxon>
        <taxon>Gammaproteobacteria</taxon>
        <taxon>Nevskiales</taxon>
        <taxon>Nevskiaceae</taxon>
        <taxon>Fontimonas</taxon>
    </lineage>
</organism>
<dbReference type="GO" id="GO:0070012">
    <property type="term" value="F:oligopeptidase activity"/>
    <property type="evidence" value="ECO:0007669"/>
    <property type="project" value="TreeGrafter"/>
</dbReference>
<comment type="similarity">
    <text evidence="2">Belongs to the peptidase S9A family.</text>
</comment>
<dbReference type="Pfam" id="PF00326">
    <property type="entry name" value="Peptidase_S9"/>
    <property type="match status" value="1"/>
</dbReference>
<evidence type="ECO:0000256" key="3">
    <source>
        <dbReference type="ARBA" id="ARBA00011897"/>
    </source>
</evidence>
<feature type="domain" description="Peptidase S9A N-terminal" evidence="9">
    <location>
        <begin position="24"/>
        <end position="435"/>
    </location>
</feature>
<dbReference type="STRING" id="1076937.SAMN04488120_10949"/>
<keyword evidence="7" id="KW-0732">Signal</keyword>
<dbReference type="GO" id="GO:0005829">
    <property type="term" value="C:cytosol"/>
    <property type="evidence" value="ECO:0007669"/>
    <property type="project" value="TreeGrafter"/>
</dbReference>
<keyword evidence="5" id="KW-0378">Hydrolase</keyword>
<dbReference type="EC" id="3.4.21.26" evidence="3"/>
<name>A0A1I2JPC6_9GAMM</name>
<dbReference type="SUPFAM" id="SSF50993">
    <property type="entry name" value="Peptidase/esterase 'gauge' domain"/>
    <property type="match status" value="1"/>
</dbReference>
<evidence type="ECO:0000256" key="1">
    <source>
        <dbReference type="ARBA" id="ARBA00001070"/>
    </source>
</evidence>
<evidence type="ECO:0000256" key="4">
    <source>
        <dbReference type="ARBA" id="ARBA00022670"/>
    </source>
</evidence>